<proteinExistence type="predicted"/>
<keyword evidence="1" id="KW-0547">Nucleotide-binding</keyword>
<dbReference type="Proteomes" id="UP000251800">
    <property type="component" value="Unassembled WGS sequence"/>
</dbReference>
<dbReference type="RefSeq" id="WP_109719158.1">
    <property type="nucleotide sequence ID" value="NZ_QEQK01000003.1"/>
</dbReference>
<name>A0A363UNR7_9GAMM</name>
<protein>
    <submittedName>
        <fullName evidence="3">Cell division protein ZapE</fullName>
    </submittedName>
</protein>
<evidence type="ECO:0000256" key="1">
    <source>
        <dbReference type="ARBA" id="ARBA00022741"/>
    </source>
</evidence>
<evidence type="ECO:0000313" key="4">
    <source>
        <dbReference type="Proteomes" id="UP000251800"/>
    </source>
</evidence>
<dbReference type="GO" id="GO:0051301">
    <property type="term" value="P:cell division"/>
    <property type="evidence" value="ECO:0007669"/>
    <property type="project" value="UniProtKB-KW"/>
</dbReference>
<dbReference type="NCBIfam" id="NF040713">
    <property type="entry name" value="ZapE"/>
    <property type="match status" value="1"/>
</dbReference>
<dbReference type="GO" id="GO:0016887">
    <property type="term" value="F:ATP hydrolysis activity"/>
    <property type="evidence" value="ECO:0007669"/>
    <property type="project" value="InterPro"/>
</dbReference>
<gene>
    <name evidence="3" type="ORF">DEH80_03855</name>
</gene>
<organism evidence="3 4">
    <name type="scientific">Abyssibacter profundi</name>
    <dbReference type="NCBI Taxonomy" id="2182787"/>
    <lineage>
        <taxon>Bacteria</taxon>
        <taxon>Pseudomonadati</taxon>
        <taxon>Pseudomonadota</taxon>
        <taxon>Gammaproteobacteria</taxon>
        <taxon>Chromatiales</taxon>
        <taxon>Oceanococcaceae</taxon>
        <taxon>Abyssibacter</taxon>
    </lineage>
</organism>
<dbReference type="InterPro" id="IPR027417">
    <property type="entry name" value="P-loop_NTPase"/>
</dbReference>
<reference evidence="3 4" key="1">
    <citation type="submission" date="2018-05" db="EMBL/GenBank/DDBJ databases">
        <title>Abyssibacter profundi OUC007T gen. nov., sp. nov, a marine bacterium isolated from seawater of the Mariana Trench.</title>
        <authorList>
            <person name="Zhou S."/>
        </authorList>
    </citation>
    <scope>NUCLEOTIDE SEQUENCE [LARGE SCALE GENOMIC DNA]</scope>
    <source>
        <strain evidence="3 4">OUC007</strain>
    </source>
</reference>
<evidence type="ECO:0000313" key="3">
    <source>
        <dbReference type="EMBL" id="PWN57078.1"/>
    </source>
</evidence>
<dbReference type="PANTHER" id="PTHR12169:SF6">
    <property type="entry name" value="AFG1-LIKE ATPASE"/>
    <property type="match status" value="1"/>
</dbReference>
<sequence length="366" mass="41732">MNAPSNPRGPRNRYQAALSTGEFVPDAAQASAVDTLERVYQELIAYPPKSGLALRWLPGRMTRWPPVRGAYLWGGVGRGKTWLMDAFFGDLPFSRKRRTHFHRFMRDVHQRRRQYADRSDPLDPIAEDLAREARVLCFDEFYVSDIADAMILGRLTEALFERGVTLVATSNCAPDQLYQGGLQRARFLPAIERIGRHCDVLAVDGGTDYRLRDLEQLALYVTGPDLSPVLTLFRRVAPQAQANIDLEINDRVLPTEQAGDSAAWFTFETLCTGPRGADDYIELAHLYQWIVVSDVPQLGGELENEARRFINLVDECYDRRVNLVIQAEVGVDALYCGQRLRFEFERTYSRLTEMQTRAYLDEPHRA</sequence>
<keyword evidence="3" id="KW-0131">Cell cycle</keyword>
<dbReference type="GO" id="GO:0005737">
    <property type="term" value="C:cytoplasm"/>
    <property type="evidence" value="ECO:0007669"/>
    <property type="project" value="TreeGrafter"/>
</dbReference>
<comment type="caution">
    <text evidence="3">The sequence shown here is derived from an EMBL/GenBank/DDBJ whole genome shotgun (WGS) entry which is preliminary data.</text>
</comment>
<dbReference type="Pfam" id="PF03969">
    <property type="entry name" value="AFG1_ATPase"/>
    <property type="match status" value="1"/>
</dbReference>
<keyword evidence="4" id="KW-1185">Reference proteome</keyword>
<keyword evidence="3" id="KW-0132">Cell division</keyword>
<accession>A0A363UNR7</accession>
<keyword evidence="2" id="KW-0067">ATP-binding</keyword>
<dbReference type="GO" id="GO:0005524">
    <property type="term" value="F:ATP binding"/>
    <property type="evidence" value="ECO:0007669"/>
    <property type="project" value="UniProtKB-KW"/>
</dbReference>
<dbReference type="OrthoDB" id="9774491at2"/>
<dbReference type="AlphaFoldDB" id="A0A363UNR7"/>
<dbReference type="InterPro" id="IPR005654">
    <property type="entry name" value="ATPase_AFG1-like"/>
</dbReference>
<evidence type="ECO:0000256" key="2">
    <source>
        <dbReference type="ARBA" id="ARBA00022840"/>
    </source>
</evidence>
<dbReference type="EMBL" id="QEQK01000003">
    <property type="protein sequence ID" value="PWN57078.1"/>
    <property type="molecule type" value="Genomic_DNA"/>
</dbReference>
<dbReference type="SUPFAM" id="SSF52540">
    <property type="entry name" value="P-loop containing nucleoside triphosphate hydrolases"/>
    <property type="match status" value="1"/>
</dbReference>
<dbReference type="PANTHER" id="PTHR12169">
    <property type="entry name" value="ATPASE N2B"/>
    <property type="match status" value="1"/>
</dbReference>
<dbReference type="Gene3D" id="3.40.50.300">
    <property type="entry name" value="P-loop containing nucleotide triphosphate hydrolases"/>
    <property type="match status" value="1"/>
</dbReference>